<evidence type="ECO:0000259" key="5">
    <source>
        <dbReference type="Pfam" id="PF13296"/>
    </source>
</evidence>
<dbReference type="OrthoDB" id="1907165at2"/>
<name>A0A4U1I7I2_9BURK</name>
<evidence type="ECO:0000259" key="3">
    <source>
        <dbReference type="Pfam" id="PF04717"/>
    </source>
</evidence>
<dbReference type="SUPFAM" id="SSF69279">
    <property type="entry name" value="Phage tail proteins"/>
    <property type="match status" value="2"/>
</dbReference>
<dbReference type="InterPro" id="IPR028244">
    <property type="entry name" value="T6SS_Rhs_Vgr_dom"/>
</dbReference>
<dbReference type="InterPro" id="IPR006531">
    <property type="entry name" value="Gp5/Vgr_OB"/>
</dbReference>
<evidence type="ECO:0000259" key="4">
    <source>
        <dbReference type="Pfam" id="PF10106"/>
    </source>
</evidence>
<reference evidence="6 7" key="1">
    <citation type="submission" date="2019-04" db="EMBL/GenBank/DDBJ databases">
        <title>Trinickia sp. 7GSK02, isolated from subtropical forest soil.</title>
        <authorList>
            <person name="Gao Z.-H."/>
            <person name="Qiu L.-H."/>
        </authorList>
    </citation>
    <scope>NUCLEOTIDE SEQUENCE [LARGE SCALE GENOMIC DNA]</scope>
    <source>
        <strain evidence="6 7">7GSK02</strain>
    </source>
</reference>
<comment type="similarity">
    <text evidence="1">Belongs to the VgrG protein family.</text>
</comment>
<evidence type="ECO:0000256" key="2">
    <source>
        <dbReference type="SAM" id="MobiDB-lite"/>
    </source>
</evidence>
<dbReference type="Gene3D" id="2.30.110.50">
    <property type="match status" value="1"/>
</dbReference>
<sequence>MGAQDIIGVINGGPIQRERLLKLDTPLGENVLLPQRVVGHARLGRHFEFTLDAVSTSDAIELKKLIAQPITLWMQQSDKTYLPHHGYVHTARRLGSDSGLTTYQFAFASWMHFLKFRKDARIWQDKSADAILADVFNQHPQAQGAFRFALQNPLPSRSFCVQYEDDWNFCLRLMESEGLYGWFEQAQDGKSHTLVVTDNLSSLNALSPQSVQFYRAGTGSETDALVQWSGTRTLQSTTLTTRTFDYKAPSAAGNPKGTSVPTLATQGDLPQQAEVYEYTGAYSYNDQQRGDHLTQIRMEEWESRAKRFHGAGALRGADAGRWFELADHPEHDQDSAQNRQFAIIEAAWFIENNLPVSAQQPLFPHSLQAQLASVRAAHAHASDVLTAPHTDGSEGFFLVEIEAQRKAVAYRSPLEHHKPKMRMQTAIVVGPENEEVHTDSLNRIKVRFHWDRLNAGDEKASCWVRVAMSDTGGGYGGVHVPRVGEEVMVDWLDGDCDRPIVTGRAYNGSTSPQWHSNGLLSGYRSKEHQGSGYNQMVMDDATGQNRVQLYSSSSNAALHLGYLIAQDGNSRGAYLGSGFDLKSDAYGAVRAGQGLYVSTYAKSAASQQLDVSETQSQLVNAESVIEAMSQASVAHQAEDLTPGHDALKSFTDATQNSVSGAAASGGNTAGGGTGNANAFKQPVIAMGSPAGIALSTQQSVHVAATEHINLVSGQSTHLAAGKSLIASVGDKISLFVQNAGMKLFAAKGKVEVTAQSDNLEVTAQKTIKLLSATDNIEAAADQGILLTSGGAYIRISGGNIEIHAPGNIDIKGAQHSFAGPASQGYPLPAARPDQPGQLDLLHQYANGEAVKGGKFSVLDANGGVLRQGALDASGRTTVSGLPPGVAQVKFDVDPRDPSQPANYFKSMKWPADPSTPSSGDAAAASQMASLLPAAGNAGSAAGAASALGGVAGNASQLAGLAKAATQGGGALASAASGQAESLAQGALMKALPSAAGNALSQANQLSGAAKAVSSIAQSARSGLPALKGLV</sequence>
<feature type="domain" description="DUF2345" evidence="4">
    <location>
        <begin position="672"/>
        <end position="821"/>
    </location>
</feature>
<feature type="domain" description="Gp5/Type VI secretion system Vgr protein OB-fold" evidence="3">
    <location>
        <begin position="437"/>
        <end position="506"/>
    </location>
</feature>
<dbReference type="EMBL" id="SWJE01000005">
    <property type="protein sequence ID" value="TKC89205.1"/>
    <property type="molecule type" value="Genomic_DNA"/>
</dbReference>
<dbReference type="Pfam" id="PF10106">
    <property type="entry name" value="DUF2345"/>
    <property type="match status" value="1"/>
</dbReference>
<proteinExistence type="inferred from homology"/>
<accession>A0A4U1I7I2</accession>
<dbReference type="InterPro" id="IPR018769">
    <property type="entry name" value="VgrG2_DUF2345"/>
</dbReference>
<dbReference type="SUPFAM" id="SSF69349">
    <property type="entry name" value="Phage fibre proteins"/>
    <property type="match status" value="1"/>
</dbReference>
<dbReference type="RefSeq" id="WP_136893743.1">
    <property type="nucleotide sequence ID" value="NZ_SWJE01000005.1"/>
</dbReference>
<evidence type="ECO:0000313" key="7">
    <source>
        <dbReference type="Proteomes" id="UP000305539"/>
    </source>
</evidence>
<protein>
    <submittedName>
        <fullName evidence="6">Type VI secretion system tip protein VgrG</fullName>
    </submittedName>
</protein>
<dbReference type="Proteomes" id="UP000305539">
    <property type="component" value="Unassembled WGS sequence"/>
</dbReference>
<evidence type="ECO:0000313" key="6">
    <source>
        <dbReference type="EMBL" id="TKC89205.1"/>
    </source>
</evidence>
<dbReference type="NCBIfam" id="TIGR01646">
    <property type="entry name" value="vgr_GE"/>
    <property type="match status" value="1"/>
</dbReference>
<dbReference type="Gene3D" id="4.10.220.110">
    <property type="match status" value="1"/>
</dbReference>
<keyword evidence="7" id="KW-1185">Reference proteome</keyword>
<dbReference type="Pfam" id="PF13296">
    <property type="entry name" value="T6SS_Vgr"/>
    <property type="match status" value="1"/>
</dbReference>
<gene>
    <name evidence="6" type="ORF">FAZ69_09555</name>
</gene>
<dbReference type="InterPro" id="IPR006533">
    <property type="entry name" value="T6SS_Vgr_RhsGE"/>
</dbReference>
<dbReference type="AlphaFoldDB" id="A0A4U1I7I2"/>
<dbReference type="InterPro" id="IPR037026">
    <property type="entry name" value="Vgr_OB-fold_dom_sf"/>
</dbReference>
<evidence type="ECO:0000256" key="1">
    <source>
        <dbReference type="ARBA" id="ARBA00005558"/>
    </source>
</evidence>
<dbReference type="InterPro" id="IPR017847">
    <property type="entry name" value="T6SS_RhsGE_Vgr_subset"/>
</dbReference>
<dbReference type="Pfam" id="PF05954">
    <property type="entry name" value="Phage_GPD"/>
    <property type="match status" value="1"/>
</dbReference>
<dbReference type="SUPFAM" id="SSF69255">
    <property type="entry name" value="gp5 N-terminal domain-like"/>
    <property type="match status" value="1"/>
</dbReference>
<dbReference type="NCBIfam" id="TIGR03361">
    <property type="entry name" value="VI_Rhs_Vgr"/>
    <property type="match status" value="1"/>
</dbReference>
<organism evidence="6 7">
    <name type="scientific">Trinickia terrae</name>
    <dbReference type="NCBI Taxonomy" id="2571161"/>
    <lineage>
        <taxon>Bacteria</taxon>
        <taxon>Pseudomonadati</taxon>
        <taxon>Pseudomonadota</taxon>
        <taxon>Betaproteobacteria</taxon>
        <taxon>Burkholderiales</taxon>
        <taxon>Burkholderiaceae</taxon>
        <taxon>Trinickia</taxon>
    </lineage>
</organism>
<dbReference type="Pfam" id="PF04717">
    <property type="entry name" value="Phage_base_V"/>
    <property type="match status" value="1"/>
</dbReference>
<feature type="region of interest" description="Disordered" evidence="2">
    <location>
        <begin position="891"/>
        <end position="923"/>
    </location>
</feature>
<feature type="domain" description="Putative type VI secretion system Rhs element associated Vgr" evidence="5">
    <location>
        <begin position="526"/>
        <end position="631"/>
    </location>
</feature>
<dbReference type="Gene3D" id="3.55.50.10">
    <property type="entry name" value="Baseplate protein-like domains"/>
    <property type="match status" value="1"/>
</dbReference>
<dbReference type="Gene3D" id="2.40.50.230">
    <property type="entry name" value="Gp5 N-terminal domain"/>
    <property type="match status" value="1"/>
</dbReference>
<comment type="caution">
    <text evidence="6">The sequence shown here is derived from an EMBL/GenBank/DDBJ whole genome shotgun (WGS) entry which is preliminary data.</text>
</comment>